<feature type="domain" description="Flagellar hook protein FlgE/F/G-like D1" evidence="7">
    <location>
        <begin position="82"/>
        <end position="142"/>
    </location>
</feature>
<evidence type="ECO:0000259" key="7">
    <source>
        <dbReference type="Pfam" id="PF22692"/>
    </source>
</evidence>
<keyword evidence="8" id="KW-0969">Cilium</keyword>
<evidence type="ECO:0000259" key="5">
    <source>
        <dbReference type="Pfam" id="PF00460"/>
    </source>
</evidence>
<evidence type="ECO:0000256" key="1">
    <source>
        <dbReference type="ARBA" id="ARBA00004117"/>
    </source>
</evidence>
<dbReference type="InterPro" id="IPR001444">
    <property type="entry name" value="Flag_bb_rod_N"/>
</dbReference>
<dbReference type="EMBL" id="CP019437">
    <property type="protein sequence ID" value="AQS46926.1"/>
    <property type="molecule type" value="Genomic_DNA"/>
</dbReference>
<dbReference type="Gene3D" id="2.60.98.20">
    <property type="entry name" value="Flagellar hook protein FlgE"/>
    <property type="match status" value="1"/>
</dbReference>
<dbReference type="PANTHER" id="PTHR30435">
    <property type="entry name" value="FLAGELLAR PROTEIN"/>
    <property type="match status" value="1"/>
</dbReference>
<keyword evidence="3 4" id="KW-0975">Bacterial flagellum</keyword>
<organism evidence="8 9">
    <name type="scientific">Thioclava nitratireducens</name>
    <dbReference type="NCBI Taxonomy" id="1915078"/>
    <lineage>
        <taxon>Bacteria</taxon>
        <taxon>Pseudomonadati</taxon>
        <taxon>Pseudomonadota</taxon>
        <taxon>Alphaproteobacteria</taxon>
        <taxon>Rhodobacterales</taxon>
        <taxon>Paracoccaceae</taxon>
        <taxon>Thioclava</taxon>
    </lineage>
</organism>
<comment type="subcellular location">
    <subcellularLocation>
        <location evidence="1 4">Bacterial flagellum basal body</location>
    </subcellularLocation>
</comment>
<dbReference type="SUPFAM" id="SSF117143">
    <property type="entry name" value="Flagellar hook protein flgE"/>
    <property type="match status" value="1"/>
</dbReference>
<evidence type="ECO:0000313" key="9">
    <source>
        <dbReference type="Proteomes" id="UP000185622"/>
    </source>
</evidence>
<dbReference type="InterPro" id="IPR037058">
    <property type="entry name" value="Falgellar_hook_FlgE_sf"/>
</dbReference>
<keyword evidence="8" id="KW-0282">Flagellum</keyword>
<dbReference type="Pfam" id="PF22692">
    <property type="entry name" value="LlgE_F_G_D1"/>
    <property type="match status" value="1"/>
</dbReference>
<gene>
    <name evidence="8" type="ORF">BMG03_03275</name>
</gene>
<dbReference type="InterPro" id="IPR053967">
    <property type="entry name" value="LlgE_F_G-like_D1"/>
</dbReference>
<dbReference type="Pfam" id="PF00460">
    <property type="entry name" value="Flg_bb_rod"/>
    <property type="match status" value="1"/>
</dbReference>
<feature type="domain" description="Flagellar basal body rod protein N-terminal" evidence="5">
    <location>
        <begin position="7"/>
        <end position="37"/>
    </location>
</feature>
<proteinExistence type="inferred from homology"/>
<name>A0ABM6IE37_9RHOB</name>
<dbReference type="InterPro" id="IPR020013">
    <property type="entry name" value="Flagellar_FlgE/F/G"/>
</dbReference>
<dbReference type="InterPro" id="IPR037925">
    <property type="entry name" value="FlgE/F/G-like"/>
</dbReference>
<dbReference type="Pfam" id="PF06429">
    <property type="entry name" value="Flg_bbr_C"/>
    <property type="match status" value="1"/>
</dbReference>
<keyword evidence="8" id="KW-0966">Cell projection</keyword>
<dbReference type="RefSeq" id="WP_075775841.1">
    <property type="nucleotide sequence ID" value="NZ_CP019437.1"/>
</dbReference>
<dbReference type="InterPro" id="IPR010930">
    <property type="entry name" value="Flg_bb/hook_C_dom"/>
</dbReference>
<dbReference type="PANTHER" id="PTHR30435:SF1">
    <property type="entry name" value="FLAGELLAR HOOK PROTEIN FLGE"/>
    <property type="match status" value="1"/>
</dbReference>
<protein>
    <recommendedName>
        <fullName evidence="4">Flagellar hook protein FlgE</fullName>
    </recommendedName>
</protein>
<comment type="function">
    <text evidence="4">A flexible structure which links the flagellar filament to the drive apparatus in the basal body.</text>
</comment>
<reference evidence="8 9" key="1">
    <citation type="submission" date="2017-01" db="EMBL/GenBank/DDBJ databases">
        <title>The complete genome sequence of a sulfur-oxidizing marine bacterium Thioclava sp. 25B10_4T.</title>
        <authorList>
            <person name="Liu Y."/>
            <person name="Lai Q."/>
            <person name="Shao Z."/>
        </authorList>
    </citation>
    <scope>NUCLEOTIDE SEQUENCE [LARGE SCALE GENOMIC DNA]</scope>
    <source>
        <strain evidence="8 9">25B10_4</strain>
    </source>
</reference>
<evidence type="ECO:0000256" key="3">
    <source>
        <dbReference type="ARBA" id="ARBA00023143"/>
    </source>
</evidence>
<dbReference type="Proteomes" id="UP000185622">
    <property type="component" value="Chromosome"/>
</dbReference>
<accession>A0ABM6IE37</accession>
<feature type="domain" description="Flagellar basal-body/hook protein C-terminal" evidence="6">
    <location>
        <begin position="386"/>
        <end position="430"/>
    </location>
</feature>
<evidence type="ECO:0000256" key="2">
    <source>
        <dbReference type="ARBA" id="ARBA00009677"/>
    </source>
</evidence>
<comment type="similarity">
    <text evidence="2 4">Belongs to the flagella basal body rod proteins family.</text>
</comment>
<evidence type="ECO:0000313" key="8">
    <source>
        <dbReference type="EMBL" id="AQS46926.1"/>
    </source>
</evidence>
<keyword evidence="9" id="KW-1185">Reference proteome</keyword>
<sequence>MSISSAMQTGVSGLNANSVAVGEISENIANANTTGYKRSFAQMVTMTPTGGLNAPSGVNAVVSSDLQNGGAVIPTNSPTDFAVNGNGFFVVSSNANTSVQSDYVMTRAGSFQPDENGNLVNSAGYFLSGYPYTDVKLATIDGNSFNGLKTVNVTDATLSAKATTSIGVQGNLPSQETGNATPGAPFTSSSQYYTPLGAVKRLEYSWQPTSTPNQWDITVSDGDGVPYGQVTVDFAPGGANAGAPISYSGVTNLATAPGAFSMDTTTGVMSLTMNDGGTTQPIEIGLGALNSFDGITQFAGDFTPQKFTADGSSSGALTRIEVDDTGTMYGIFDNGQRQPLYKIPLAHVENPNGMQEIDGDAYRLTRDSGAYTIHKANEGPVGTISSGALEGSNVDIAQELSDLIRTQRAYSTNAKIVTTMDEMLDETTRLKR</sequence>
<dbReference type="NCBIfam" id="TIGR03506">
    <property type="entry name" value="FlgEFG_subfam"/>
    <property type="match status" value="1"/>
</dbReference>
<evidence type="ECO:0000259" key="6">
    <source>
        <dbReference type="Pfam" id="PF06429"/>
    </source>
</evidence>
<evidence type="ECO:0000256" key="4">
    <source>
        <dbReference type="RuleBase" id="RU362116"/>
    </source>
</evidence>